<feature type="compositionally biased region" description="Polar residues" evidence="1">
    <location>
        <begin position="27"/>
        <end position="51"/>
    </location>
</feature>
<name>A0A7S1JF17_9EUGL</name>
<dbReference type="AlphaFoldDB" id="A0A7S1JF17"/>
<evidence type="ECO:0000313" key="2">
    <source>
        <dbReference type="EMBL" id="CAD9041699.1"/>
    </source>
</evidence>
<gene>
    <name evidence="2" type="ORF">EGYM00392_LOCUS52874</name>
</gene>
<dbReference type="EMBL" id="HBGA01144532">
    <property type="protein sequence ID" value="CAD9041699.1"/>
    <property type="molecule type" value="Transcribed_RNA"/>
</dbReference>
<feature type="region of interest" description="Disordered" evidence="1">
    <location>
        <begin position="1"/>
        <end position="94"/>
    </location>
</feature>
<sequence length="348" mass="36770">MPPLNAPRTPLGVLDGNQDRTDARLKSSASFPTNRSKSAGLSRDPLQSTMAPQPPLSLRASMPFRHITSKTPSGPKPSSKATSKAAQAASTTCMPAVPASTSNWVATPRPVWRDTPAAHFIGAYEQNERAFVPKGLFRPHPNTYLRALCISAPQVRAGPGSFSPSPAIPESAGTPCTAGVLNAFTSEPGPATGPMCTAPSSPASNVRPATSGLRFGRRYAGCACAIPLINAPWSESTCMERGGMVGASNGIQVLPNYILAAALIVLFRPLSCGPCTKPENSAPRPIKTEDDGAKHPLANLNRCDAKSEYHGASGTKSQNHNSLTGLDGREAHDETWCTAWSVNWYTIW</sequence>
<protein>
    <submittedName>
        <fullName evidence="2">Uncharacterized protein</fullName>
    </submittedName>
</protein>
<evidence type="ECO:0000256" key="1">
    <source>
        <dbReference type="SAM" id="MobiDB-lite"/>
    </source>
</evidence>
<feature type="region of interest" description="Disordered" evidence="1">
    <location>
        <begin position="278"/>
        <end position="297"/>
    </location>
</feature>
<feature type="compositionally biased region" description="Low complexity" evidence="1">
    <location>
        <begin position="69"/>
        <end position="92"/>
    </location>
</feature>
<accession>A0A7S1JF17</accession>
<proteinExistence type="predicted"/>
<organism evidence="2">
    <name type="scientific">Eutreptiella gymnastica</name>
    <dbReference type="NCBI Taxonomy" id="73025"/>
    <lineage>
        <taxon>Eukaryota</taxon>
        <taxon>Discoba</taxon>
        <taxon>Euglenozoa</taxon>
        <taxon>Euglenida</taxon>
        <taxon>Spirocuta</taxon>
        <taxon>Euglenophyceae</taxon>
        <taxon>Eutreptiales</taxon>
        <taxon>Eutreptiaceae</taxon>
        <taxon>Eutreptiella</taxon>
    </lineage>
</organism>
<reference evidence="2" key="1">
    <citation type="submission" date="2021-01" db="EMBL/GenBank/DDBJ databases">
        <authorList>
            <person name="Corre E."/>
            <person name="Pelletier E."/>
            <person name="Niang G."/>
            <person name="Scheremetjew M."/>
            <person name="Finn R."/>
            <person name="Kale V."/>
            <person name="Holt S."/>
            <person name="Cochrane G."/>
            <person name="Meng A."/>
            <person name="Brown T."/>
            <person name="Cohen L."/>
        </authorList>
    </citation>
    <scope>NUCLEOTIDE SEQUENCE</scope>
    <source>
        <strain evidence="2">NIES-381</strain>
    </source>
</reference>